<dbReference type="AlphaFoldDB" id="A0A927CH56"/>
<comment type="caution">
    <text evidence="1">The sequence shown here is derived from an EMBL/GenBank/DDBJ whole genome shotgun (WGS) entry which is preliminary data.</text>
</comment>
<dbReference type="SUPFAM" id="SSF81301">
    <property type="entry name" value="Nucleotidyltransferase"/>
    <property type="match status" value="1"/>
</dbReference>
<reference evidence="1" key="1">
    <citation type="submission" date="2020-09" db="EMBL/GenBank/DDBJ databases">
        <title>A novel bacterium of genus Paenibacillus, isolated from South China Sea.</title>
        <authorList>
            <person name="Huang H."/>
            <person name="Mo K."/>
            <person name="Hu Y."/>
        </authorList>
    </citation>
    <scope>NUCLEOTIDE SEQUENCE</scope>
    <source>
        <strain evidence="1">IB182363</strain>
    </source>
</reference>
<evidence type="ECO:0000313" key="1">
    <source>
        <dbReference type="EMBL" id="MBD2866512.1"/>
    </source>
</evidence>
<protein>
    <submittedName>
        <fullName evidence="1">Nucleotidyltransferase family protein</fullName>
    </submittedName>
</protein>
<organism evidence="1 2">
    <name type="scientific">Paenibacillus oceani</name>
    <dbReference type="NCBI Taxonomy" id="2772510"/>
    <lineage>
        <taxon>Bacteria</taxon>
        <taxon>Bacillati</taxon>
        <taxon>Bacillota</taxon>
        <taxon>Bacilli</taxon>
        <taxon>Bacillales</taxon>
        <taxon>Paenibacillaceae</taxon>
        <taxon>Paenibacillus</taxon>
    </lineage>
</organism>
<dbReference type="RefSeq" id="WP_190932128.1">
    <property type="nucleotide sequence ID" value="NZ_JACXJA010000061.1"/>
</dbReference>
<dbReference type="EMBL" id="JACXJA010000061">
    <property type="protein sequence ID" value="MBD2866512.1"/>
    <property type="molecule type" value="Genomic_DNA"/>
</dbReference>
<evidence type="ECO:0000313" key="2">
    <source>
        <dbReference type="Proteomes" id="UP000639396"/>
    </source>
</evidence>
<name>A0A927CH56_9BACL</name>
<dbReference type="Gene3D" id="3.30.460.40">
    <property type="match status" value="1"/>
</dbReference>
<dbReference type="Proteomes" id="UP000639396">
    <property type="component" value="Unassembled WGS sequence"/>
</dbReference>
<gene>
    <name evidence="1" type="ORF">IDH45_31530</name>
</gene>
<keyword evidence="2" id="KW-1185">Reference proteome</keyword>
<dbReference type="Pfam" id="PF14907">
    <property type="entry name" value="NTP_transf_5"/>
    <property type="match status" value="1"/>
</dbReference>
<proteinExistence type="predicted"/>
<sequence length="384" mass="44815">MGSKFKLKRSSMSQELKLLLSIVGMEHAPDLPGHILRTSASIDWVQFIELTRHHRVYPLVYSNVSRLGKELLPQHVVQVLQQDYTNNTFQMLRLSAEMQMIGIQLDKSEIPYLLVKGPLLAERLYGDISLRTCKDLDILVADQDLERAGAVLRDAGYFAADADPTTILTETREHHHSYIHPNKKIQIELHWRLNWKTWSEPAFDELWARKRTFSFKGVSVHSFGPEDLFLSLTTHGARHGWSRLRWLSDIDKLMAEELDWSRIVHHLEAYRLQHIGAQALLLTSRLFGTQTGDRLPALQPTHHSYRLAMLAIEYIQGRRTHQYSISLVKGMAKLKYFIHMLQPKAYDMEMFPLPKGLRFLYVPLRPLLYIRRRFMKRQGLTREM</sequence>
<dbReference type="InterPro" id="IPR043519">
    <property type="entry name" value="NT_sf"/>
</dbReference>
<accession>A0A927CH56</accession>
<dbReference type="InterPro" id="IPR039498">
    <property type="entry name" value="NTP_transf_5"/>
</dbReference>